<dbReference type="AlphaFoldDB" id="A0AAV7Q5F3"/>
<feature type="compositionally biased region" description="Polar residues" evidence="1">
    <location>
        <begin position="36"/>
        <end position="47"/>
    </location>
</feature>
<evidence type="ECO:0000256" key="1">
    <source>
        <dbReference type="SAM" id="MobiDB-lite"/>
    </source>
</evidence>
<reference evidence="2" key="1">
    <citation type="journal article" date="2022" name="bioRxiv">
        <title>Sequencing and chromosome-scale assembly of the giantPleurodeles waltlgenome.</title>
        <authorList>
            <person name="Brown T."/>
            <person name="Elewa A."/>
            <person name="Iarovenko S."/>
            <person name="Subramanian E."/>
            <person name="Araus A.J."/>
            <person name="Petzold A."/>
            <person name="Susuki M."/>
            <person name="Suzuki K.-i.T."/>
            <person name="Hayashi T."/>
            <person name="Toyoda A."/>
            <person name="Oliveira C."/>
            <person name="Osipova E."/>
            <person name="Leigh N.D."/>
            <person name="Simon A."/>
            <person name="Yun M.H."/>
        </authorList>
    </citation>
    <scope>NUCLEOTIDE SEQUENCE</scope>
    <source>
        <strain evidence="2">20211129_DDA</strain>
        <tissue evidence="2">Liver</tissue>
    </source>
</reference>
<name>A0AAV7Q5F3_PLEWA</name>
<sequence>MNTEGTSGDRRGREEHQTETQWETGKGPDRPAQDDSGGNSSALSEISSEPDESWGVRTTGFQSGQEYKGEEEKKRPLQYKPQRNKA</sequence>
<proteinExistence type="predicted"/>
<dbReference type="Proteomes" id="UP001066276">
    <property type="component" value="Chromosome 6"/>
</dbReference>
<evidence type="ECO:0000313" key="2">
    <source>
        <dbReference type="EMBL" id="KAJ1135601.1"/>
    </source>
</evidence>
<comment type="caution">
    <text evidence="2">The sequence shown here is derived from an EMBL/GenBank/DDBJ whole genome shotgun (WGS) entry which is preliminary data.</text>
</comment>
<protein>
    <submittedName>
        <fullName evidence="2">Uncharacterized protein</fullName>
    </submittedName>
</protein>
<keyword evidence="3" id="KW-1185">Reference proteome</keyword>
<dbReference type="EMBL" id="JANPWB010000010">
    <property type="protein sequence ID" value="KAJ1135601.1"/>
    <property type="molecule type" value="Genomic_DNA"/>
</dbReference>
<feature type="region of interest" description="Disordered" evidence="1">
    <location>
        <begin position="1"/>
        <end position="86"/>
    </location>
</feature>
<feature type="compositionally biased region" description="Basic and acidic residues" evidence="1">
    <location>
        <begin position="7"/>
        <end position="18"/>
    </location>
</feature>
<gene>
    <name evidence="2" type="ORF">NDU88_002039</name>
</gene>
<accession>A0AAV7Q5F3</accession>
<organism evidence="2 3">
    <name type="scientific">Pleurodeles waltl</name>
    <name type="common">Iberian ribbed newt</name>
    <dbReference type="NCBI Taxonomy" id="8319"/>
    <lineage>
        <taxon>Eukaryota</taxon>
        <taxon>Metazoa</taxon>
        <taxon>Chordata</taxon>
        <taxon>Craniata</taxon>
        <taxon>Vertebrata</taxon>
        <taxon>Euteleostomi</taxon>
        <taxon>Amphibia</taxon>
        <taxon>Batrachia</taxon>
        <taxon>Caudata</taxon>
        <taxon>Salamandroidea</taxon>
        <taxon>Salamandridae</taxon>
        <taxon>Pleurodelinae</taxon>
        <taxon>Pleurodeles</taxon>
    </lineage>
</organism>
<evidence type="ECO:0000313" key="3">
    <source>
        <dbReference type="Proteomes" id="UP001066276"/>
    </source>
</evidence>